<feature type="domain" description="FAD-binding PCMH-type" evidence="7">
    <location>
        <begin position="186"/>
        <end position="362"/>
    </location>
</feature>
<dbReference type="Gene3D" id="3.10.20.30">
    <property type="match status" value="1"/>
</dbReference>
<evidence type="ECO:0000256" key="5">
    <source>
        <dbReference type="ARBA" id="ARBA00023004"/>
    </source>
</evidence>
<dbReference type="PROSITE" id="PS51085">
    <property type="entry name" value="2FE2S_FER_2"/>
    <property type="match status" value="1"/>
</dbReference>
<evidence type="ECO:0000256" key="3">
    <source>
        <dbReference type="ARBA" id="ARBA00022827"/>
    </source>
</evidence>
<sequence>MTTFLLNREPISLTDTDPDMTVLEYLRQDAGLTGTKEGCASGDCGACTVVVGENTPDGLRYRSLNSCITFVHSLNGKQVLTVEHLVRNGELHPVQDALVRHHGSQCGFCTPGFVMSLFALYHSEAPPQREAVLSALSGNLCRCTGYRPIIDAALEVLQQRHGDAFDLEREAIEAELGQMETSVLPNTPKADPSVGFWQPRTRQELAKTLESAPDARFSAGSTDLALEKTQSSRSLHGLIDLTRVEGLNSVIVDDTGIHIGAAVSYSDLEPALLADYPEAAEWLERLGSRPIRNRGTLGGNLGTASPIGDTPPLLIALGAEVTLASGHGERRIPVAELITGYRRTQLQAGEWIDTVHLPRRRPGSELRAYKISKRFEDDISTVCAVFYLEPDDERVAEIRAAFGGLAATPLWLPDWQASLVGQHWPSLDIEEAARRLADELAPIDDVRASARYRVRVTANLLKRFHLETTRTDQLSRVFNSGVAHHA</sequence>
<dbReference type="PANTHER" id="PTHR45444">
    <property type="entry name" value="XANTHINE DEHYDROGENASE"/>
    <property type="match status" value="1"/>
</dbReference>
<evidence type="ECO:0000256" key="2">
    <source>
        <dbReference type="ARBA" id="ARBA00022723"/>
    </source>
</evidence>
<keyword evidence="2" id="KW-0479">Metal-binding</keyword>
<dbReference type="SUPFAM" id="SSF47741">
    <property type="entry name" value="CO dehydrogenase ISP C-domain like"/>
    <property type="match status" value="1"/>
</dbReference>
<dbReference type="PROSITE" id="PS51387">
    <property type="entry name" value="FAD_PCMH"/>
    <property type="match status" value="1"/>
</dbReference>
<accession>A0A918K3D9</accession>
<dbReference type="InterPro" id="IPR001041">
    <property type="entry name" value="2Fe-2S_ferredoxin-type"/>
</dbReference>
<evidence type="ECO:0000256" key="1">
    <source>
        <dbReference type="ARBA" id="ARBA00022630"/>
    </source>
</evidence>
<dbReference type="InterPro" id="IPR016167">
    <property type="entry name" value="FAD-bd_PCMH_sub1"/>
</dbReference>
<dbReference type="GO" id="GO:0004854">
    <property type="term" value="F:xanthine dehydrogenase activity"/>
    <property type="evidence" value="ECO:0007669"/>
    <property type="project" value="InterPro"/>
</dbReference>
<keyword evidence="3" id="KW-0274">FAD</keyword>
<reference evidence="8" key="1">
    <citation type="journal article" date="2014" name="Int. J. Syst. Evol. Microbiol.">
        <title>Complete genome sequence of Corynebacterium casei LMG S-19264T (=DSM 44701T), isolated from a smear-ripened cheese.</title>
        <authorList>
            <consortium name="US DOE Joint Genome Institute (JGI-PGF)"/>
            <person name="Walter F."/>
            <person name="Albersmeier A."/>
            <person name="Kalinowski J."/>
            <person name="Ruckert C."/>
        </authorList>
    </citation>
    <scope>NUCLEOTIDE SEQUENCE</scope>
    <source>
        <strain evidence="8">KCTC 22169</strain>
    </source>
</reference>
<dbReference type="Pfam" id="PF00941">
    <property type="entry name" value="FAD_binding_5"/>
    <property type="match status" value="1"/>
</dbReference>
<gene>
    <name evidence="8" type="primary">xdhA</name>
    <name evidence="8" type="ORF">GCM10007392_11310</name>
</gene>
<comment type="caution">
    <text evidence="8">The sequence shown here is derived from an EMBL/GenBank/DDBJ whole genome shotgun (WGS) entry which is preliminary data.</text>
</comment>
<dbReference type="InterPro" id="IPR006058">
    <property type="entry name" value="2Fe2S_fd_BS"/>
</dbReference>
<dbReference type="Gene3D" id="1.10.150.120">
    <property type="entry name" value="[2Fe-2S]-binding domain"/>
    <property type="match status" value="1"/>
</dbReference>
<keyword evidence="9" id="KW-1185">Reference proteome</keyword>
<dbReference type="GO" id="GO:0051537">
    <property type="term" value="F:2 iron, 2 sulfur cluster binding"/>
    <property type="evidence" value="ECO:0007669"/>
    <property type="project" value="InterPro"/>
</dbReference>
<dbReference type="AlphaFoldDB" id="A0A918K3D9"/>
<dbReference type="CDD" id="cd00207">
    <property type="entry name" value="fer2"/>
    <property type="match status" value="1"/>
</dbReference>
<dbReference type="NCBIfam" id="TIGR02963">
    <property type="entry name" value="xanthine_xdhA"/>
    <property type="match status" value="1"/>
</dbReference>
<evidence type="ECO:0000259" key="7">
    <source>
        <dbReference type="PROSITE" id="PS51387"/>
    </source>
</evidence>
<dbReference type="PANTHER" id="PTHR45444:SF3">
    <property type="entry name" value="XANTHINE DEHYDROGENASE"/>
    <property type="match status" value="1"/>
</dbReference>
<dbReference type="SUPFAM" id="SSF54292">
    <property type="entry name" value="2Fe-2S ferredoxin-like"/>
    <property type="match status" value="1"/>
</dbReference>
<dbReference type="SUPFAM" id="SSF56176">
    <property type="entry name" value="FAD-binding/transporter-associated domain-like"/>
    <property type="match status" value="1"/>
</dbReference>
<dbReference type="Gene3D" id="3.30.390.50">
    <property type="entry name" value="CO dehydrogenase flavoprotein, C-terminal domain"/>
    <property type="match status" value="1"/>
</dbReference>
<proteinExistence type="predicted"/>
<dbReference type="EMBL" id="BMXR01000002">
    <property type="protein sequence ID" value="GGX46006.1"/>
    <property type="molecule type" value="Genomic_DNA"/>
</dbReference>
<dbReference type="InterPro" id="IPR016169">
    <property type="entry name" value="FAD-bd_PCMH_sub2"/>
</dbReference>
<dbReference type="Proteomes" id="UP000626148">
    <property type="component" value="Unassembled WGS sequence"/>
</dbReference>
<dbReference type="GO" id="GO:0005506">
    <property type="term" value="F:iron ion binding"/>
    <property type="evidence" value="ECO:0007669"/>
    <property type="project" value="InterPro"/>
</dbReference>
<evidence type="ECO:0000259" key="6">
    <source>
        <dbReference type="PROSITE" id="PS51085"/>
    </source>
</evidence>
<dbReference type="InterPro" id="IPR016208">
    <property type="entry name" value="Ald_Oxase/xanthine_DH-like"/>
</dbReference>
<feature type="domain" description="2Fe-2S ferredoxin-type" evidence="6">
    <location>
        <begin position="1"/>
        <end position="85"/>
    </location>
</feature>
<dbReference type="PIRSF" id="PIRSF036557">
    <property type="entry name" value="XdhA_RC"/>
    <property type="match status" value="1"/>
</dbReference>
<evidence type="ECO:0000313" key="9">
    <source>
        <dbReference type="Proteomes" id="UP000626148"/>
    </source>
</evidence>
<dbReference type="SUPFAM" id="SSF55447">
    <property type="entry name" value="CO dehydrogenase flavoprotein C-terminal domain-like"/>
    <property type="match status" value="1"/>
</dbReference>
<dbReference type="Pfam" id="PF01799">
    <property type="entry name" value="Fer2_2"/>
    <property type="match status" value="1"/>
</dbReference>
<keyword evidence="1" id="KW-0285">Flavoprotein</keyword>
<dbReference type="InterPro" id="IPR005107">
    <property type="entry name" value="CO_DH_flav_C"/>
</dbReference>
<evidence type="ECO:0000313" key="8">
    <source>
        <dbReference type="EMBL" id="GGX46006.1"/>
    </source>
</evidence>
<dbReference type="Gene3D" id="3.30.43.10">
    <property type="entry name" value="Uridine Diphospho-n-acetylenolpyruvylglucosamine Reductase, domain 2"/>
    <property type="match status" value="1"/>
</dbReference>
<name>A0A918K3D9_9GAMM</name>
<dbReference type="PROSITE" id="PS00197">
    <property type="entry name" value="2FE2S_FER_1"/>
    <property type="match status" value="1"/>
</dbReference>
<dbReference type="InterPro" id="IPR036318">
    <property type="entry name" value="FAD-bd_PCMH-like_sf"/>
</dbReference>
<dbReference type="InterPro" id="IPR014307">
    <property type="entry name" value="Xanthine_DH_ssu"/>
</dbReference>
<dbReference type="InterPro" id="IPR036683">
    <property type="entry name" value="CO_DH_flav_C_dom_sf"/>
</dbReference>
<dbReference type="InterPro" id="IPR012175">
    <property type="entry name" value="Xanth_DH_ssu_bac"/>
</dbReference>
<dbReference type="SMART" id="SM01092">
    <property type="entry name" value="CO_deh_flav_C"/>
    <property type="match status" value="1"/>
</dbReference>
<dbReference type="InterPro" id="IPR016166">
    <property type="entry name" value="FAD-bd_PCMH"/>
</dbReference>
<protein>
    <submittedName>
        <fullName evidence="8">Xanthine dehydrogenase</fullName>
    </submittedName>
</protein>
<dbReference type="InterPro" id="IPR036010">
    <property type="entry name" value="2Fe-2S_ferredoxin-like_sf"/>
</dbReference>
<organism evidence="8 9">
    <name type="scientific">Saccharospirillum salsuginis</name>
    <dbReference type="NCBI Taxonomy" id="418750"/>
    <lineage>
        <taxon>Bacteria</taxon>
        <taxon>Pseudomonadati</taxon>
        <taxon>Pseudomonadota</taxon>
        <taxon>Gammaproteobacteria</taxon>
        <taxon>Oceanospirillales</taxon>
        <taxon>Saccharospirillaceae</taxon>
        <taxon>Saccharospirillum</taxon>
    </lineage>
</organism>
<keyword evidence="5" id="KW-0408">Iron</keyword>
<dbReference type="RefSeq" id="WP_189607510.1">
    <property type="nucleotide sequence ID" value="NZ_BMXR01000002.1"/>
</dbReference>
<dbReference type="InterPro" id="IPR036884">
    <property type="entry name" value="2Fe-2S-bd_dom_sf"/>
</dbReference>
<dbReference type="InterPro" id="IPR012675">
    <property type="entry name" value="Beta-grasp_dom_sf"/>
</dbReference>
<dbReference type="Pfam" id="PF00111">
    <property type="entry name" value="Fer2"/>
    <property type="match status" value="1"/>
</dbReference>
<dbReference type="GO" id="GO:0071949">
    <property type="term" value="F:FAD binding"/>
    <property type="evidence" value="ECO:0007669"/>
    <property type="project" value="InterPro"/>
</dbReference>
<reference evidence="8" key="2">
    <citation type="submission" date="2020-09" db="EMBL/GenBank/DDBJ databases">
        <authorList>
            <person name="Sun Q."/>
            <person name="Kim S."/>
        </authorList>
    </citation>
    <scope>NUCLEOTIDE SEQUENCE</scope>
    <source>
        <strain evidence="8">KCTC 22169</strain>
    </source>
</reference>
<dbReference type="Gene3D" id="3.30.465.10">
    <property type="match status" value="1"/>
</dbReference>
<keyword evidence="4" id="KW-0560">Oxidoreductase</keyword>
<dbReference type="Pfam" id="PF03450">
    <property type="entry name" value="CO_deh_flav_C"/>
    <property type="match status" value="1"/>
</dbReference>
<evidence type="ECO:0000256" key="4">
    <source>
        <dbReference type="ARBA" id="ARBA00023002"/>
    </source>
</evidence>
<dbReference type="InterPro" id="IPR002346">
    <property type="entry name" value="Mopterin_DH_FAD-bd"/>
</dbReference>
<dbReference type="InterPro" id="IPR002888">
    <property type="entry name" value="2Fe-2S-bd"/>
</dbReference>